<dbReference type="RefSeq" id="WP_061416497.1">
    <property type="nucleotide sequence ID" value="NZ_KQ969523.1"/>
</dbReference>
<comment type="caution">
    <text evidence="1">The sequence shown here is derived from an EMBL/GenBank/DDBJ whole genome shotgun (WGS) entry which is preliminary data.</text>
</comment>
<sequence length="104" mass="11917">MEFDVLTLKFNDLGDGLGLKLENEILGSSINLESEDITDLKDFFDKIFDYVIRTGKLIEFQLDNYTDKTLFQVVAEDLVKQVNAEIKDSAKNFEEIIAFKSQTN</sequence>
<accession>A0A139NVB7</accession>
<evidence type="ECO:0000313" key="2">
    <source>
        <dbReference type="Proteomes" id="UP000070678"/>
    </source>
</evidence>
<dbReference type="AlphaFoldDB" id="A0A139NVB7"/>
<dbReference type="OrthoDB" id="2227173at2"/>
<dbReference type="PATRIC" id="fig|1303.78.peg.1833"/>
<gene>
    <name evidence="1" type="ORF">SORDD15_01747</name>
</gene>
<reference evidence="1 2" key="1">
    <citation type="submission" date="2016-01" db="EMBL/GenBank/DDBJ databases">
        <title>Highly variable Streptococcus oralis are common among viridans streptococci isolated from primates.</title>
        <authorList>
            <person name="Denapaite D."/>
            <person name="Rieger M."/>
            <person name="Koendgen S."/>
            <person name="Brueckner R."/>
            <person name="Ochigava I."/>
            <person name="Kappeler P."/>
            <person name="Maetz-Rensing K."/>
            <person name="Leendertz F."/>
            <person name="Hakenbeck R."/>
        </authorList>
    </citation>
    <scope>NUCLEOTIDE SEQUENCE [LARGE SCALE GENOMIC DNA]</scope>
    <source>
        <strain evidence="1 2">DD15</strain>
    </source>
</reference>
<evidence type="ECO:0000313" key="1">
    <source>
        <dbReference type="EMBL" id="KXT79969.1"/>
    </source>
</evidence>
<proteinExistence type="predicted"/>
<protein>
    <submittedName>
        <fullName evidence="1">Uncharacterized protein</fullName>
    </submittedName>
</protein>
<dbReference type="EMBL" id="LQNX01000070">
    <property type="protein sequence ID" value="KXT79969.1"/>
    <property type="molecule type" value="Genomic_DNA"/>
</dbReference>
<name>A0A139NVB7_STROR</name>
<dbReference type="Proteomes" id="UP000070678">
    <property type="component" value="Unassembled WGS sequence"/>
</dbReference>
<organism evidence="1 2">
    <name type="scientific">Streptococcus oralis</name>
    <dbReference type="NCBI Taxonomy" id="1303"/>
    <lineage>
        <taxon>Bacteria</taxon>
        <taxon>Bacillati</taxon>
        <taxon>Bacillota</taxon>
        <taxon>Bacilli</taxon>
        <taxon>Lactobacillales</taxon>
        <taxon>Streptococcaceae</taxon>
        <taxon>Streptococcus</taxon>
    </lineage>
</organism>